<evidence type="ECO:0000313" key="4">
    <source>
        <dbReference type="Proteomes" id="UP000235786"/>
    </source>
</evidence>
<dbReference type="PANTHER" id="PTHR21601:SF0">
    <property type="entry name" value="PROTEIN SPA2-RELATED"/>
    <property type="match status" value="1"/>
</dbReference>
<reference evidence="3 4" key="1">
    <citation type="submission" date="2016-04" db="EMBL/GenBank/DDBJ databases">
        <title>A degradative enzymes factory behind the ericoid mycorrhizal symbiosis.</title>
        <authorList>
            <consortium name="DOE Joint Genome Institute"/>
            <person name="Martino E."/>
            <person name="Morin E."/>
            <person name="Grelet G."/>
            <person name="Kuo A."/>
            <person name="Kohler A."/>
            <person name="Daghino S."/>
            <person name="Barry K."/>
            <person name="Choi C."/>
            <person name="Cichocki N."/>
            <person name="Clum A."/>
            <person name="Copeland A."/>
            <person name="Hainaut M."/>
            <person name="Haridas S."/>
            <person name="Labutti K."/>
            <person name="Lindquist E."/>
            <person name="Lipzen A."/>
            <person name="Khouja H.-R."/>
            <person name="Murat C."/>
            <person name="Ohm R."/>
            <person name="Olson A."/>
            <person name="Spatafora J."/>
            <person name="Veneault-Fourrey C."/>
            <person name="Henrissat B."/>
            <person name="Grigoriev I."/>
            <person name="Martin F."/>
            <person name="Perotto S."/>
        </authorList>
    </citation>
    <scope>NUCLEOTIDE SEQUENCE [LARGE SCALE GENOMIC DNA]</scope>
    <source>
        <strain evidence="3 4">F</strain>
    </source>
</reference>
<dbReference type="Pfam" id="PF00788">
    <property type="entry name" value="RA"/>
    <property type="match status" value="1"/>
</dbReference>
<dbReference type="InterPro" id="IPR029498">
    <property type="entry name" value="HeLo_dom"/>
</dbReference>
<dbReference type="PROSITE" id="PS50200">
    <property type="entry name" value="RA"/>
    <property type="match status" value="1"/>
</dbReference>
<dbReference type="Pfam" id="PF08518">
    <property type="entry name" value="GIT_SHD"/>
    <property type="match status" value="2"/>
</dbReference>
<feature type="domain" description="Ras-associating" evidence="2">
    <location>
        <begin position="438"/>
        <end position="512"/>
    </location>
</feature>
<gene>
    <name evidence="3" type="ORF">L207DRAFT_329035</name>
</gene>
<name>A0A2J6RSS3_HYAVF</name>
<evidence type="ECO:0000313" key="3">
    <source>
        <dbReference type="EMBL" id="PMD41560.1"/>
    </source>
</evidence>
<dbReference type="AlphaFoldDB" id="A0A2J6RSS3"/>
<dbReference type="Gene3D" id="1.20.120.1020">
    <property type="entry name" value="Prion-inhibition and propagation, HeLo domain"/>
    <property type="match status" value="1"/>
</dbReference>
<dbReference type="Pfam" id="PF14479">
    <property type="entry name" value="HeLo"/>
    <property type="match status" value="1"/>
</dbReference>
<dbReference type="InterPro" id="IPR013724">
    <property type="entry name" value="GIT_SHD"/>
</dbReference>
<dbReference type="InterPro" id="IPR000159">
    <property type="entry name" value="RA_dom"/>
</dbReference>
<dbReference type="InterPro" id="IPR039892">
    <property type="entry name" value="Spa2/Sph1"/>
</dbReference>
<proteinExistence type="predicted"/>
<evidence type="ECO:0000259" key="2">
    <source>
        <dbReference type="PROSITE" id="PS50200"/>
    </source>
</evidence>
<organism evidence="3 4">
    <name type="scientific">Hyaloscypha variabilis (strain UAMH 11265 / GT02V1 / F)</name>
    <name type="common">Meliniomyces variabilis</name>
    <dbReference type="NCBI Taxonomy" id="1149755"/>
    <lineage>
        <taxon>Eukaryota</taxon>
        <taxon>Fungi</taxon>
        <taxon>Dikarya</taxon>
        <taxon>Ascomycota</taxon>
        <taxon>Pezizomycotina</taxon>
        <taxon>Leotiomycetes</taxon>
        <taxon>Helotiales</taxon>
        <taxon>Hyaloscyphaceae</taxon>
        <taxon>Hyaloscypha</taxon>
        <taxon>Hyaloscypha variabilis</taxon>
    </lineage>
</organism>
<sequence>MTSLLSPFCTCMDSLKSILTSQDFGSEYELLCTELSVQWLRVRLWGQTVGLCEGAPFLRNSIFDGPDVEATITKTVNAIAFLLTEIEVLRRRYELRPRLVPEDVEGEKSVCSSRPHSSRFSPAKYLQQRIKDNQKQKSFLALAKWTVCDAKRFDEKVKRLQNLIDGLEDISKAAGMTCSQDLPQNPASSVPLPIDNPPPYSVEAPLEQARSIEFIVPATVEPISIPDVQQYEQYILLRQYSASVQTDAPFRLRAREKLSTLNVAQFKELRGDVYDELCRRQQSGTPPPCLPLIVKYHVKRNLAREKMSTLPWHRFSQLVTDVVFELERRFPFLKNATQCRRQSSVATTEVNRALRRRGQVGGIFTRECPPALSMSRQLDQGSLETPTSTVPVNTPMTITRHSQTSTTLGQASGPISSAFHTESFLVVRPPDSFPCSPNFKPFRIKAGYPTSKVIPAAVKGYGINIPWQNYALHIEYGLVERQLELDEQPSALFNVLKQQGHKPIFMLRRIPGTEG</sequence>
<accession>A0A2J6RSS3</accession>
<dbReference type="GO" id="GO:0005078">
    <property type="term" value="F:MAP-kinase scaffold activity"/>
    <property type="evidence" value="ECO:0007669"/>
    <property type="project" value="TreeGrafter"/>
</dbReference>
<keyword evidence="4" id="KW-1185">Reference proteome</keyword>
<protein>
    <recommendedName>
        <fullName evidence="2">Ras-associating domain-containing protein</fullName>
    </recommendedName>
</protein>
<dbReference type="PANTHER" id="PTHR21601">
    <property type="entry name" value="SPA2 PROTEIN"/>
    <property type="match status" value="1"/>
</dbReference>
<dbReference type="OrthoDB" id="445896at2759"/>
<feature type="compositionally biased region" description="Polar residues" evidence="1">
    <location>
        <begin position="177"/>
        <end position="188"/>
    </location>
</feature>
<evidence type="ECO:0000256" key="1">
    <source>
        <dbReference type="SAM" id="MobiDB-lite"/>
    </source>
</evidence>
<dbReference type="SMART" id="SM00555">
    <property type="entry name" value="GIT"/>
    <property type="match status" value="2"/>
</dbReference>
<dbReference type="InterPro" id="IPR038305">
    <property type="entry name" value="HeLo_sf"/>
</dbReference>
<feature type="region of interest" description="Disordered" evidence="1">
    <location>
        <begin position="177"/>
        <end position="196"/>
    </location>
</feature>
<feature type="region of interest" description="Disordered" evidence="1">
    <location>
        <begin position="375"/>
        <end position="395"/>
    </location>
</feature>
<dbReference type="EMBL" id="KZ613944">
    <property type="protein sequence ID" value="PMD41560.1"/>
    <property type="molecule type" value="Genomic_DNA"/>
</dbReference>
<dbReference type="Proteomes" id="UP000235786">
    <property type="component" value="Unassembled WGS sequence"/>
</dbReference>